<dbReference type="InterPro" id="IPR050923">
    <property type="entry name" value="Cell_Proc_Reg/RNA_Proc"/>
</dbReference>
<reference evidence="6" key="1">
    <citation type="submission" date="2012-05" db="EMBL/GenBank/DDBJ databases">
        <title>Whole Genome Assembly of Lutzomyia longipalpis.</title>
        <authorList>
            <person name="Richards S."/>
            <person name="Qu C."/>
            <person name="Dillon R."/>
            <person name="Worley K."/>
            <person name="Scherer S."/>
            <person name="Batterton M."/>
            <person name="Taylor A."/>
            <person name="Hawes A."/>
            <person name="Hernandez B."/>
            <person name="Kovar C."/>
            <person name="Mandapat C."/>
            <person name="Pham C."/>
            <person name="Qu C."/>
            <person name="Jing C."/>
            <person name="Bess C."/>
            <person name="Bandaranaike D."/>
            <person name="Ngo D."/>
            <person name="Ongeri F."/>
            <person name="Arias F."/>
            <person name="Lara F."/>
            <person name="Weissenberger G."/>
            <person name="Kamau G."/>
            <person name="Han H."/>
            <person name="Shen H."/>
            <person name="Dinh H."/>
            <person name="Khalil I."/>
            <person name="Jones J."/>
            <person name="Shafer J."/>
            <person name="Jayaseelan J."/>
            <person name="Quiroz J."/>
            <person name="Blankenburg K."/>
            <person name="Nguyen L."/>
            <person name="Jackson L."/>
            <person name="Francisco L."/>
            <person name="Tang L.-Y."/>
            <person name="Pu L.-L."/>
            <person name="Perales L."/>
            <person name="Lorensuhewa L."/>
            <person name="Munidasa M."/>
            <person name="Coyle M."/>
            <person name="Taylor M."/>
            <person name="Puazo M."/>
            <person name="Firestine M."/>
            <person name="Scheel M."/>
            <person name="Javaid M."/>
            <person name="Wang M."/>
            <person name="Li M."/>
            <person name="Tabassum N."/>
            <person name="Saada N."/>
            <person name="Osuji N."/>
            <person name="Aqrawi P."/>
            <person name="Fu Q."/>
            <person name="Thornton R."/>
            <person name="Raj R."/>
            <person name="Goodspeed R."/>
            <person name="Mata R."/>
            <person name="Najjar R."/>
            <person name="Gubbala S."/>
            <person name="Lee S."/>
            <person name="Denson S."/>
            <person name="Patil S."/>
            <person name="Macmil S."/>
            <person name="Qi S."/>
            <person name="Matskevitch T."/>
            <person name="Palculict T."/>
            <person name="Mathew T."/>
            <person name="Vee V."/>
            <person name="Velamala V."/>
            <person name="Korchina V."/>
            <person name="Cai W."/>
            <person name="Liu W."/>
            <person name="Dai W."/>
            <person name="Zou X."/>
            <person name="Zhu Y."/>
            <person name="Zhang Y."/>
            <person name="Wu Y.-Q."/>
            <person name="Xin Y."/>
            <person name="Nazarath L."/>
            <person name="Kovar C."/>
            <person name="Han Y."/>
            <person name="Muzny D."/>
            <person name="Gibbs R."/>
        </authorList>
    </citation>
    <scope>NUCLEOTIDE SEQUENCE [LARGE SCALE GENOMIC DNA]</scope>
    <source>
        <strain evidence="6">Jacobina</strain>
    </source>
</reference>
<dbReference type="CDD" id="cd22677">
    <property type="entry name" value="FHA_Kanadaptin"/>
    <property type="match status" value="1"/>
</dbReference>
<feature type="region of interest" description="Disordered" evidence="2">
    <location>
        <begin position="1"/>
        <end position="61"/>
    </location>
</feature>
<dbReference type="CDD" id="cd19856">
    <property type="entry name" value="DSRM_Kanadaptin"/>
    <property type="match status" value="1"/>
</dbReference>
<feature type="compositionally biased region" description="Acidic residues" evidence="2">
    <location>
        <begin position="530"/>
        <end position="542"/>
    </location>
</feature>
<dbReference type="EMBL" id="GITU01000715">
    <property type="protein sequence ID" value="MBC1169418.1"/>
    <property type="molecule type" value="Transcribed_RNA"/>
</dbReference>
<evidence type="ECO:0000313" key="6">
    <source>
        <dbReference type="Proteomes" id="UP000092461"/>
    </source>
</evidence>
<feature type="domain" description="FHA" evidence="3">
    <location>
        <begin position="87"/>
        <end position="163"/>
    </location>
</feature>
<dbReference type="Proteomes" id="UP000092461">
    <property type="component" value="Unassembled WGS sequence"/>
</dbReference>
<proteinExistence type="predicted"/>
<sequence length="711" mass="82314">MEEEFKVPSLDIKRPVKIAQQKPQQEEKKQSETTDQEKPDPSQLAECPYVEPRWSGRPPDDSSYSFEVLKTGMIIEMVKDLENKPYWVFGRLPQCDIPMAHPTVSRFHAVLQYRPEDDNQPEDEEAKESETGDDLKKKKKVESGWYLYDLNSTHGTFVNKQRIPPKTYIRIRVGHIVKLGASTRQFILQGPTADEEEESELSVTELKELKKQQAIEMLRKQEEERLEQEKREKAREEEGVSWGMMDDAEDEEVDLSVNPYASTNNEQLFLDDPKKTLRGFFEREGLNLEYKCDEMSPGTFVCRVELPVDDAQGRPIVAEVCHKGKKKECVVQCALEACRILDRHGVLRQSHHEPLRRRVPKSDSDDDDDFLDRTGDVERRRQRKTNSGSTSALSYDDLLEQQQKIQSQLDEIEQKIENFKESEKAAKMTTQNEDEDLDDFMTNLRNEKSIDKAEIRKLRVEQQRLMVELTKVERLVKIATPHLPSIKSLSAAPGPGEKKKLALPLFGKRTKLKNDFGVKREERKKPADNLPEEEVEEDEDEKQETKNEKSPEKLIKSAKEKEDLPKHEEASEKKLNTERLAEKSEEVPKEEPSSSVANKERQEKRILGPTIDPEILRKISEISKPEDNLVEHSEKRKLSTSNDQEADEEDKSESTTSKKRKTRSRNREKTRENIDMPDEDVEDDLEKFSGWLPPEDQKGDGMTELNKKLGY</sequence>
<evidence type="ECO:0000313" key="5">
    <source>
        <dbReference type="EnsemblMetazoa" id="LLOJ002821-PA"/>
    </source>
</evidence>
<reference evidence="4" key="2">
    <citation type="journal article" date="2020" name="BMC">
        <title>Leishmania infection induces a limited differential gene expression in the sand fly midgut.</title>
        <authorList>
            <person name="Coutinho-Abreu I.V."/>
            <person name="Serafim T.D."/>
            <person name="Meneses C."/>
            <person name="Kamhawi S."/>
            <person name="Oliveira F."/>
            <person name="Valenzuela J.G."/>
        </authorList>
    </citation>
    <scope>NUCLEOTIDE SEQUENCE</scope>
    <source>
        <strain evidence="4">Jacobina</strain>
        <tissue evidence="4">Midgut</tissue>
    </source>
</reference>
<accession>A0A1B0CEQ1</accession>
<dbReference type="InterPro" id="IPR000253">
    <property type="entry name" value="FHA_dom"/>
</dbReference>
<feature type="compositionally biased region" description="Basic and acidic residues" evidence="2">
    <location>
        <begin position="695"/>
        <end position="711"/>
    </location>
</feature>
<reference evidence="5" key="3">
    <citation type="submission" date="2020-05" db="UniProtKB">
        <authorList>
            <consortium name="EnsemblMetazoa"/>
        </authorList>
    </citation>
    <scope>IDENTIFICATION</scope>
    <source>
        <strain evidence="5">Jacobina</strain>
    </source>
</reference>
<feature type="compositionally biased region" description="Basic and acidic residues" evidence="2">
    <location>
        <begin position="614"/>
        <end position="637"/>
    </location>
</feature>
<keyword evidence="6" id="KW-1185">Reference proteome</keyword>
<feature type="compositionally biased region" description="Basic and acidic residues" evidence="2">
    <location>
        <begin position="543"/>
        <end position="606"/>
    </location>
</feature>
<feature type="compositionally biased region" description="Acidic residues" evidence="2">
    <location>
        <begin position="118"/>
        <end position="127"/>
    </location>
</feature>
<dbReference type="AlphaFoldDB" id="A0A1B0CEQ1"/>
<keyword evidence="1" id="KW-0175">Coiled coil</keyword>
<dbReference type="PANTHER" id="PTHR23308">
    <property type="entry name" value="NUCLEAR INHIBITOR OF PROTEIN PHOSPHATASE-1"/>
    <property type="match status" value="1"/>
</dbReference>
<feature type="compositionally biased region" description="Basic and acidic residues" evidence="2">
    <location>
        <begin position="514"/>
        <end position="527"/>
    </location>
</feature>
<protein>
    <submittedName>
        <fullName evidence="4">Putative anion exchanger adaptor protein kanadaptin</fullName>
    </submittedName>
</protein>
<dbReference type="SUPFAM" id="SSF49879">
    <property type="entry name" value="SMAD/FHA domain"/>
    <property type="match status" value="1"/>
</dbReference>
<organism evidence="5 6">
    <name type="scientific">Lutzomyia longipalpis</name>
    <name type="common">Sand fly</name>
    <dbReference type="NCBI Taxonomy" id="7200"/>
    <lineage>
        <taxon>Eukaryota</taxon>
        <taxon>Metazoa</taxon>
        <taxon>Ecdysozoa</taxon>
        <taxon>Arthropoda</taxon>
        <taxon>Hexapoda</taxon>
        <taxon>Insecta</taxon>
        <taxon>Pterygota</taxon>
        <taxon>Neoptera</taxon>
        <taxon>Endopterygota</taxon>
        <taxon>Diptera</taxon>
        <taxon>Nematocera</taxon>
        <taxon>Psychodoidea</taxon>
        <taxon>Psychodidae</taxon>
        <taxon>Lutzomyia</taxon>
        <taxon>Lutzomyia</taxon>
    </lineage>
</organism>
<feature type="compositionally biased region" description="Acidic residues" evidence="2">
    <location>
        <begin position="675"/>
        <end position="685"/>
    </location>
</feature>
<evidence type="ECO:0000256" key="1">
    <source>
        <dbReference type="SAM" id="Coils"/>
    </source>
</evidence>
<dbReference type="EnsemblMetazoa" id="LLOJ002821-RA">
    <property type="protein sequence ID" value="LLOJ002821-PA"/>
    <property type="gene ID" value="LLOJ002821"/>
</dbReference>
<feature type="compositionally biased region" description="Basic and acidic residues" evidence="2">
    <location>
        <begin position="24"/>
        <end position="40"/>
    </location>
</feature>
<feature type="compositionally biased region" description="Basic and acidic residues" evidence="2">
    <location>
        <begin position="1"/>
        <end position="14"/>
    </location>
</feature>
<dbReference type="Pfam" id="PF00498">
    <property type="entry name" value="FHA"/>
    <property type="match status" value="1"/>
</dbReference>
<evidence type="ECO:0000313" key="4">
    <source>
        <dbReference type="EMBL" id="MBC1169418.1"/>
    </source>
</evidence>
<feature type="region of interest" description="Disordered" evidence="2">
    <location>
        <begin position="350"/>
        <end position="396"/>
    </location>
</feature>
<name>A0A1B0CEQ1_LUTLO</name>
<dbReference type="Gene3D" id="2.60.200.20">
    <property type="match status" value="1"/>
</dbReference>
<evidence type="ECO:0000256" key="2">
    <source>
        <dbReference type="SAM" id="MobiDB-lite"/>
    </source>
</evidence>
<dbReference type="EMBL" id="AJWK01009066">
    <property type="status" value="NOT_ANNOTATED_CDS"/>
    <property type="molecule type" value="Genomic_DNA"/>
</dbReference>
<evidence type="ECO:0000259" key="3">
    <source>
        <dbReference type="PROSITE" id="PS50006"/>
    </source>
</evidence>
<feature type="region of interest" description="Disordered" evidence="2">
    <location>
        <begin position="486"/>
        <end position="505"/>
    </location>
</feature>
<feature type="coiled-coil region" evidence="1">
    <location>
        <begin position="211"/>
        <end position="239"/>
    </location>
</feature>
<dbReference type="VEuPathDB" id="VectorBase:LLONM1_009944"/>
<dbReference type="PROSITE" id="PS50006">
    <property type="entry name" value="FHA_DOMAIN"/>
    <property type="match status" value="1"/>
</dbReference>
<dbReference type="FunFam" id="2.60.200.20:FF:000071">
    <property type="entry name" value="AGAP004588-PA"/>
    <property type="match status" value="1"/>
</dbReference>
<feature type="region of interest" description="Disordered" evidence="2">
    <location>
        <begin position="116"/>
        <end position="135"/>
    </location>
</feature>
<dbReference type="SMART" id="SM00240">
    <property type="entry name" value="FHA"/>
    <property type="match status" value="1"/>
</dbReference>
<feature type="compositionally biased region" description="Basic and acidic residues" evidence="2">
    <location>
        <begin position="665"/>
        <end position="674"/>
    </location>
</feature>
<dbReference type="InterPro" id="IPR008984">
    <property type="entry name" value="SMAD_FHA_dom_sf"/>
</dbReference>
<feature type="region of interest" description="Disordered" evidence="2">
    <location>
        <begin position="514"/>
        <end position="711"/>
    </location>
</feature>
<dbReference type="VEuPathDB" id="VectorBase:LLOJ002821"/>